<gene>
    <name evidence="9" type="ORF">B5766_10430</name>
</gene>
<keyword evidence="7" id="KW-0812">Transmembrane</keyword>
<evidence type="ECO:0000256" key="4">
    <source>
        <dbReference type="ARBA" id="ARBA00022833"/>
    </source>
</evidence>
<evidence type="ECO:0000256" key="3">
    <source>
        <dbReference type="ARBA" id="ARBA00022801"/>
    </source>
</evidence>
<feature type="transmembrane region" description="Helical" evidence="7">
    <location>
        <begin position="88"/>
        <end position="113"/>
    </location>
</feature>
<evidence type="ECO:0000256" key="7">
    <source>
        <dbReference type="SAM" id="Phobius"/>
    </source>
</evidence>
<name>A0A2A6FNX9_9MICO</name>
<evidence type="ECO:0000256" key="6">
    <source>
        <dbReference type="RuleBase" id="RU003983"/>
    </source>
</evidence>
<dbReference type="GO" id="GO:0006508">
    <property type="term" value="P:proteolysis"/>
    <property type="evidence" value="ECO:0007669"/>
    <property type="project" value="UniProtKB-KW"/>
</dbReference>
<dbReference type="Pfam" id="PF01435">
    <property type="entry name" value="Peptidase_M48"/>
    <property type="match status" value="1"/>
</dbReference>
<keyword evidence="7" id="KW-0472">Membrane</keyword>
<keyword evidence="1 6" id="KW-0645">Protease</keyword>
<reference evidence="10" key="1">
    <citation type="submission" date="2017-03" db="EMBL/GenBank/DDBJ databases">
        <authorList>
            <person name="Lund M.B."/>
        </authorList>
    </citation>
    <scope>NUCLEOTIDE SEQUENCE [LARGE SCALE GENOMIC DNA]</scope>
</reference>
<dbReference type="Gene3D" id="3.30.2010.10">
    <property type="entry name" value="Metalloproteases ('zincins'), catalytic domain"/>
    <property type="match status" value="1"/>
</dbReference>
<comment type="similarity">
    <text evidence="6">Belongs to the peptidase M48 family.</text>
</comment>
<dbReference type="GO" id="GO:0004222">
    <property type="term" value="F:metalloendopeptidase activity"/>
    <property type="evidence" value="ECO:0007669"/>
    <property type="project" value="InterPro"/>
</dbReference>
<dbReference type="CDD" id="cd07326">
    <property type="entry name" value="M56_BlaR1_MecR1_like"/>
    <property type="match status" value="1"/>
</dbReference>
<organism evidence="9 10">
    <name type="scientific">Candidatus Lumbricidiphila eiseniae</name>
    <dbReference type="NCBI Taxonomy" id="1969409"/>
    <lineage>
        <taxon>Bacteria</taxon>
        <taxon>Bacillati</taxon>
        <taxon>Actinomycetota</taxon>
        <taxon>Actinomycetes</taxon>
        <taxon>Micrococcales</taxon>
        <taxon>Microbacteriaceae</taxon>
        <taxon>Candidatus Lumbricidiphila</taxon>
    </lineage>
</organism>
<dbReference type="PANTHER" id="PTHR34978">
    <property type="entry name" value="POSSIBLE SENSOR-TRANSDUCER PROTEIN BLAR"/>
    <property type="match status" value="1"/>
</dbReference>
<keyword evidence="7" id="KW-1133">Transmembrane helix</keyword>
<dbReference type="InterPro" id="IPR052173">
    <property type="entry name" value="Beta-lactam_resp_regulator"/>
</dbReference>
<feature type="domain" description="Peptidase M48" evidence="8">
    <location>
        <begin position="120"/>
        <end position="197"/>
    </location>
</feature>
<dbReference type="AlphaFoldDB" id="A0A2A6FNX9"/>
<keyword evidence="4 6" id="KW-0862">Zinc</keyword>
<evidence type="ECO:0000256" key="1">
    <source>
        <dbReference type="ARBA" id="ARBA00022670"/>
    </source>
</evidence>
<dbReference type="PANTHER" id="PTHR34978:SF3">
    <property type="entry name" value="SLR0241 PROTEIN"/>
    <property type="match status" value="1"/>
</dbReference>
<evidence type="ECO:0000313" key="9">
    <source>
        <dbReference type="EMBL" id="PDQ34594.1"/>
    </source>
</evidence>
<protein>
    <recommendedName>
        <fullName evidence="8">Peptidase M48 domain-containing protein</fullName>
    </recommendedName>
</protein>
<dbReference type="EMBL" id="NAEP01000050">
    <property type="protein sequence ID" value="PDQ34594.1"/>
    <property type="molecule type" value="Genomic_DNA"/>
</dbReference>
<keyword evidence="3 6" id="KW-0378">Hydrolase</keyword>
<proteinExistence type="inferred from homology"/>
<keyword evidence="2" id="KW-0479">Metal-binding</keyword>
<evidence type="ECO:0000256" key="5">
    <source>
        <dbReference type="ARBA" id="ARBA00023049"/>
    </source>
</evidence>
<accession>A0A2A6FNX9</accession>
<evidence type="ECO:0000313" key="10">
    <source>
        <dbReference type="Proteomes" id="UP000219994"/>
    </source>
</evidence>
<dbReference type="InterPro" id="IPR001915">
    <property type="entry name" value="Peptidase_M48"/>
</dbReference>
<dbReference type="Proteomes" id="UP000219994">
    <property type="component" value="Unassembled WGS sequence"/>
</dbReference>
<dbReference type="GO" id="GO:0046872">
    <property type="term" value="F:metal ion binding"/>
    <property type="evidence" value="ECO:0007669"/>
    <property type="project" value="UniProtKB-KW"/>
</dbReference>
<sequence length="280" mass="30468">MYVAAAGLALIAVAVAWPVPQALTRARWPARHPAVALALWQSIALTGALSMIGSLLCLGFAPSTTLPDGIERLSEHLGRGPLPPEFGVIHLSALGFASGLTAHLAATVAITVLRTERERRRQHRDIQLLGNPLPGTLRTWVLAHPTPLAYCLPGLRTRTVLTAGLIEALSEEELRAVLEHERAHLDQFHHLVLLSFRAWRLALPWFPMAQRAERAVALLTEMLADDRARVIVGAKPLQTALRTVGDAGDLGVMDSGITDPDAIARRLQRLEYPAQATLER</sequence>
<comment type="cofactor">
    <cofactor evidence="6">
        <name>Zn(2+)</name>
        <dbReference type="ChEBI" id="CHEBI:29105"/>
    </cofactor>
    <text evidence="6">Binds 1 zinc ion per subunit.</text>
</comment>
<evidence type="ECO:0000256" key="2">
    <source>
        <dbReference type="ARBA" id="ARBA00022723"/>
    </source>
</evidence>
<keyword evidence="5 6" id="KW-0482">Metalloprotease</keyword>
<evidence type="ECO:0000259" key="8">
    <source>
        <dbReference type="Pfam" id="PF01435"/>
    </source>
</evidence>
<comment type="caution">
    <text evidence="9">The sequence shown here is derived from an EMBL/GenBank/DDBJ whole genome shotgun (WGS) entry which is preliminary data.</text>
</comment>